<dbReference type="Pfam" id="PF06892">
    <property type="entry name" value="Phage_CP76"/>
    <property type="match status" value="1"/>
</dbReference>
<reference evidence="2" key="1">
    <citation type="journal article" date="2019" name="Int. J. Syst. Evol. Microbiol.">
        <title>The Global Catalogue of Microorganisms (GCM) 10K type strain sequencing project: providing services to taxonomists for standard genome sequencing and annotation.</title>
        <authorList>
            <consortium name="The Broad Institute Genomics Platform"/>
            <consortium name="The Broad Institute Genome Sequencing Center for Infectious Disease"/>
            <person name="Wu L."/>
            <person name="Ma J."/>
        </authorList>
    </citation>
    <scope>NUCLEOTIDE SEQUENCE [LARGE SCALE GENOMIC DNA]</scope>
    <source>
        <strain evidence="2">CCM 2767</strain>
    </source>
</reference>
<dbReference type="InterPro" id="IPR009679">
    <property type="entry name" value="Phage_186_CII-like"/>
</dbReference>
<proteinExistence type="predicted"/>
<dbReference type="Proteomes" id="UP000642180">
    <property type="component" value="Unassembled WGS sequence"/>
</dbReference>
<sequence length="164" mass="18137">MTQEYSDMNQHDALYKAARNYPGGVEALAKRMGISAAVLYSKLRPGCDTHHVSFEQVSEITDHLVEARVPNALQALQALTWRHGMVAISLPPLSEQETDCLVQSICKSVVEFGHLTSAVSEAMADGKICGKEWDEIDREFSHAIGALTELRERIRAKVTVKADK</sequence>
<name>A0A8J3AT70_9BURK</name>
<accession>A0A8J3AT70</accession>
<keyword evidence="2" id="KW-1185">Reference proteome</keyword>
<gene>
    <name evidence="1" type="ORF">GCM10008066_03830</name>
</gene>
<evidence type="ECO:0000313" key="2">
    <source>
        <dbReference type="Proteomes" id="UP000642180"/>
    </source>
</evidence>
<organism evidence="1 2">
    <name type="scientific">Oxalicibacterium faecigallinarum</name>
    <dbReference type="NCBI Taxonomy" id="573741"/>
    <lineage>
        <taxon>Bacteria</taxon>
        <taxon>Pseudomonadati</taxon>
        <taxon>Pseudomonadota</taxon>
        <taxon>Betaproteobacteria</taxon>
        <taxon>Burkholderiales</taxon>
        <taxon>Oxalobacteraceae</taxon>
        <taxon>Oxalicibacterium</taxon>
    </lineage>
</organism>
<dbReference type="EMBL" id="BMDI01000001">
    <property type="protein sequence ID" value="GGI16412.1"/>
    <property type="molecule type" value="Genomic_DNA"/>
</dbReference>
<dbReference type="AlphaFoldDB" id="A0A8J3AT70"/>
<dbReference type="GO" id="GO:0003677">
    <property type="term" value="F:DNA binding"/>
    <property type="evidence" value="ECO:0007669"/>
    <property type="project" value="InterPro"/>
</dbReference>
<evidence type="ECO:0000313" key="1">
    <source>
        <dbReference type="EMBL" id="GGI16412.1"/>
    </source>
</evidence>
<comment type="caution">
    <text evidence="1">The sequence shown here is derived from an EMBL/GenBank/DDBJ whole genome shotgun (WGS) entry which is preliminary data.</text>
</comment>
<protein>
    <submittedName>
        <fullName evidence="1">Uncharacterized protein</fullName>
    </submittedName>
</protein>